<protein>
    <submittedName>
        <fullName evidence="1">Uncharacterized protein</fullName>
    </submittedName>
</protein>
<reference evidence="1 2" key="1">
    <citation type="submission" date="2018-12" db="EMBL/GenBank/DDBJ databases">
        <title>Draft genome sequence of Xylaria grammica IHI A82.</title>
        <authorList>
            <person name="Buettner E."/>
            <person name="Kellner H."/>
        </authorList>
    </citation>
    <scope>NUCLEOTIDE SEQUENCE [LARGE SCALE GENOMIC DNA]</scope>
    <source>
        <strain evidence="1 2">IHI A82</strain>
    </source>
</reference>
<proteinExistence type="predicted"/>
<evidence type="ECO:0000313" key="1">
    <source>
        <dbReference type="EMBL" id="RWA03412.1"/>
    </source>
</evidence>
<feature type="non-terminal residue" evidence="1">
    <location>
        <position position="1"/>
    </location>
</feature>
<evidence type="ECO:0000313" key="2">
    <source>
        <dbReference type="Proteomes" id="UP000286045"/>
    </source>
</evidence>
<name>A0A439CMN2_9PEZI</name>
<dbReference type="Proteomes" id="UP000286045">
    <property type="component" value="Unassembled WGS sequence"/>
</dbReference>
<organism evidence="1 2">
    <name type="scientific">Xylaria grammica</name>
    <dbReference type="NCBI Taxonomy" id="363999"/>
    <lineage>
        <taxon>Eukaryota</taxon>
        <taxon>Fungi</taxon>
        <taxon>Dikarya</taxon>
        <taxon>Ascomycota</taxon>
        <taxon>Pezizomycotina</taxon>
        <taxon>Sordariomycetes</taxon>
        <taxon>Xylariomycetidae</taxon>
        <taxon>Xylariales</taxon>
        <taxon>Xylariaceae</taxon>
        <taxon>Xylaria</taxon>
    </lineage>
</organism>
<accession>A0A439CMN2</accession>
<comment type="caution">
    <text evidence="1">The sequence shown here is derived from an EMBL/GenBank/DDBJ whole genome shotgun (WGS) entry which is preliminary data.</text>
</comment>
<sequence>ADEGIVQVGAPPLIILDFLGKLRWIFLWDVGADDGNVNGYMECYLSKIDAAKSLADCVGHYMRPDMLRLLVDSEPKRPLVYQTGGRGLSGFTSEPGFQ</sequence>
<dbReference type="AlphaFoldDB" id="A0A439CMN2"/>
<keyword evidence="2" id="KW-1185">Reference proteome</keyword>
<gene>
    <name evidence="1" type="ORF">EKO27_g11689</name>
</gene>
<dbReference type="EMBL" id="RYZI01000803">
    <property type="protein sequence ID" value="RWA03412.1"/>
    <property type="molecule type" value="Genomic_DNA"/>
</dbReference>